<evidence type="ECO:0000313" key="3">
    <source>
        <dbReference type="Proteomes" id="UP000054721"/>
    </source>
</evidence>
<feature type="transmembrane region" description="Helical" evidence="1">
    <location>
        <begin position="26"/>
        <end position="45"/>
    </location>
</feature>
<sequence>MNFDHMTSVPMSFEYATSSLALDFKWLIVLASVFYAILFGAIFWMRCLRACWAALLELALMQKLTKGNFQSEVLSLPLFLFCLFDFQSCQSKSQQQPSVVVVVVVTIQSAHNLPADFHCKLFF</sequence>
<keyword evidence="3" id="KW-1185">Reference proteome</keyword>
<evidence type="ECO:0000256" key="1">
    <source>
        <dbReference type="SAM" id="Phobius"/>
    </source>
</evidence>
<comment type="caution">
    <text evidence="2">The sequence shown here is derived from an EMBL/GenBank/DDBJ whole genome shotgun (WGS) entry which is preliminary data.</text>
</comment>
<accession>A0A0V1LLR2</accession>
<dbReference type="Proteomes" id="UP000054721">
    <property type="component" value="Unassembled WGS sequence"/>
</dbReference>
<dbReference type="EMBL" id="JYDW01000029">
    <property type="protein sequence ID" value="KRZ60453.1"/>
    <property type="molecule type" value="Genomic_DNA"/>
</dbReference>
<name>A0A0V1LLR2_9BILA</name>
<keyword evidence="1" id="KW-0812">Transmembrane</keyword>
<keyword evidence="1" id="KW-0472">Membrane</keyword>
<proteinExistence type="predicted"/>
<protein>
    <submittedName>
        <fullName evidence="2">Uncharacterized protein</fullName>
    </submittedName>
</protein>
<keyword evidence="1" id="KW-1133">Transmembrane helix</keyword>
<evidence type="ECO:0000313" key="2">
    <source>
        <dbReference type="EMBL" id="KRZ60453.1"/>
    </source>
</evidence>
<organism evidence="2 3">
    <name type="scientific">Trichinella nativa</name>
    <dbReference type="NCBI Taxonomy" id="6335"/>
    <lineage>
        <taxon>Eukaryota</taxon>
        <taxon>Metazoa</taxon>
        <taxon>Ecdysozoa</taxon>
        <taxon>Nematoda</taxon>
        <taxon>Enoplea</taxon>
        <taxon>Dorylaimia</taxon>
        <taxon>Trichinellida</taxon>
        <taxon>Trichinellidae</taxon>
        <taxon>Trichinella</taxon>
    </lineage>
</organism>
<dbReference type="OrthoDB" id="5936995at2759"/>
<reference evidence="2 3" key="1">
    <citation type="submission" date="2015-05" db="EMBL/GenBank/DDBJ databases">
        <title>Evolution of Trichinella species and genotypes.</title>
        <authorList>
            <person name="Korhonen P.K."/>
            <person name="Edoardo P."/>
            <person name="Giuseppe L.R."/>
            <person name="Gasser R.B."/>
        </authorList>
    </citation>
    <scope>NUCLEOTIDE SEQUENCE [LARGE SCALE GENOMIC DNA]</scope>
    <source>
        <strain evidence="2">ISS10</strain>
    </source>
</reference>
<dbReference type="AlphaFoldDB" id="A0A0V1LLR2"/>
<gene>
    <name evidence="2" type="ORF">T02_16372</name>
</gene>